<accession>A0A2S4PUZ2</accession>
<evidence type="ECO:0000313" key="10">
    <source>
        <dbReference type="Proteomes" id="UP000237438"/>
    </source>
</evidence>
<dbReference type="AlphaFoldDB" id="A0A2S4PUZ2"/>
<keyword evidence="7" id="KW-1133">Transmembrane helix</keyword>
<evidence type="ECO:0000259" key="8">
    <source>
        <dbReference type="Pfam" id="PF01435"/>
    </source>
</evidence>
<comment type="cofactor">
    <cofactor evidence="6">
        <name>Zn(2+)</name>
        <dbReference type="ChEBI" id="CHEBI:29105"/>
    </cofactor>
    <text evidence="6">Binds 1 zinc ion per subunit.</text>
</comment>
<keyword evidence="10" id="KW-1185">Reference proteome</keyword>
<keyword evidence="2" id="KW-0479">Metal-binding</keyword>
<dbReference type="InterPro" id="IPR051156">
    <property type="entry name" value="Mito/Outer_Membr_Metalloprot"/>
</dbReference>
<dbReference type="GO" id="GO:0004222">
    <property type="term" value="F:metalloendopeptidase activity"/>
    <property type="evidence" value="ECO:0007669"/>
    <property type="project" value="InterPro"/>
</dbReference>
<evidence type="ECO:0000256" key="2">
    <source>
        <dbReference type="ARBA" id="ARBA00022723"/>
    </source>
</evidence>
<evidence type="ECO:0000256" key="6">
    <source>
        <dbReference type="RuleBase" id="RU003983"/>
    </source>
</evidence>
<organism evidence="9 10">
    <name type="scientific">Erysiphe pulchra</name>
    <dbReference type="NCBI Taxonomy" id="225359"/>
    <lineage>
        <taxon>Eukaryota</taxon>
        <taxon>Fungi</taxon>
        <taxon>Dikarya</taxon>
        <taxon>Ascomycota</taxon>
        <taxon>Pezizomycotina</taxon>
        <taxon>Leotiomycetes</taxon>
        <taxon>Erysiphales</taxon>
        <taxon>Erysiphaceae</taxon>
        <taxon>Erysiphe</taxon>
    </lineage>
</organism>
<evidence type="ECO:0000256" key="7">
    <source>
        <dbReference type="SAM" id="Phobius"/>
    </source>
</evidence>
<dbReference type="GO" id="GO:0005743">
    <property type="term" value="C:mitochondrial inner membrane"/>
    <property type="evidence" value="ECO:0007669"/>
    <property type="project" value="TreeGrafter"/>
</dbReference>
<keyword evidence="4 6" id="KW-0862">Zinc</keyword>
<name>A0A2S4PUZ2_9PEZI</name>
<comment type="similarity">
    <text evidence="6">Belongs to the peptidase M48 family.</text>
</comment>
<evidence type="ECO:0000256" key="1">
    <source>
        <dbReference type="ARBA" id="ARBA00022670"/>
    </source>
</evidence>
<dbReference type="GO" id="GO:0034982">
    <property type="term" value="P:mitochondrial protein processing"/>
    <property type="evidence" value="ECO:0007669"/>
    <property type="project" value="TreeGrafter"/>
</dbReference>
<reference evidence="9 10" key="1">
    <citation type="submission" date="2017-10" db="EMBL/GenBank/DDBJ databases">
        <title>Development of genomic resources for the powdery mildew, Erysiphe pulchra.</title>
        <authorList>
            <person name="Wadl P.A."/>
            <person name="Mack B.M."/>
            <person name="Moore G."/>
            <person name="Beltz S.B."/>
        </authorList>
    </citation>
    <scope>NUCLEOTIDE SEQUENCE [LARGE SCALE GENOMIC DNA]</scope>
    <source>
        <strain evidence="9">Cflorida</strain>
    </source>
</reference>
<dbReference type="GO" id="GO:0006515">
    <property type="term" value="P:protein quality control for misfolded or incompletely synthesized proteins"/>
    <property type="evidence" value="ECO:0007669"/>
    <property type="project" value="TreeGrafter"/>
</dbReference>
<keyword evidence="7" id="KW-0472">Membrane</keyword>
<evidence type="ECO:0000256" key="4">
    <source>
        <dbReference type="ARBA" id="ARBA00022833"/>
    </source>
</evidence>
<evidence type="ECO:0000256" key="5">
    <source>
        <dbReference type="ARBA" id="ARBA00023049"/>
    </source>
</evidence>
<sequence>MYFHSRMYMRKTPKLLEKIRVRNHATPQVAAVNLLLPRVRTLTTTTKYAHGFSPRSSWNEPPDFDPVKLQRARPFLTSNQIFKTLTHKYAICIYVVTIGGVIIFYIQHIETTPVSGRRRFMYFTEADAEKMYKYIYRNLMLSLRESILPPWDRRTKQVNRVMKRLIESCGLEHVDWEVNVVLSNEANAFVLPGGKVFVMSGIFSIADTDAGLASVLSHEIAHGLANHHAENMSNAFGGILGNFLLEFGFTLPRSRTHEREADYIGLMMISRACYDPRAAFVFMKRLEQLNAAQEKPNIPWLSTHPS</sequence>
<protein>
    <recommendedName>
        <fullName evidence="8">Peptidase M48 domain-containing protein</fullName>
    </recommendedName>
</protein>
<keyword evidence="3 6" id="KW-0378">Hydrolase</keyword>
<dbReference type="CDD" id="cd07331">
    <property type="entry name" value="M48C_Oma1_like"/>
    <property type="match status" value="1"/>
</dbReference>
<dbReference type="Pfam" id="PF01435">
    <property type="entry name" value="Peptidase_M48"/>
    <property type="match status" value="1"/>
</dbReference>
<evidence type="ECO:0000313" key="9">
    <source>
        <dbReference type="EMBL" id="POS85849.1"/>
    </source>
</evidence>
<keyword evidence="5 6" id="KW-0482">Metalloprotease</keyword>
<dbReference type="EMBL" id="PEDP01000479">
    <property type="protein sequence ID" value="POS85849.1"/>
    <property type="molecule type" value="Genomic_DNA"/>
</dbReference>
<dbReference type="Proteomes" id="UP000237438">
    <property type="component" value="Unassembled WGS sequence"/>
</dbReference>
<gene>
    <name evidence="9" type="ORF">EPUL_001543</name>
</gene>
<feature type="transmembrane region" description="Helical" evidence="7">
    <location>
        <begin position="89"/>
        <end position="106"/>
    </location>
</feature>
<keyword evidence="1 6" id="KW-0645">Protease</keyword>
<dbReference type="PANTHER" id="PTHR22726">
    <property type="entry name" value="METALLOENDOPEPTIDASE OMA1"/>
    <property type="match status" value="1"/>
</dbReference>
<proteinExistence type="inferred from homology"/>
<dbReference type="InterPro" id="IPR001915">
    <property type="entry name" value="Peptidase_M48"/>
</dbReference>
<comment type="caution">
    <text evidence="9">The sequence shown here is derived from an EMBL/GenBank/DDBJ whole genome shotgun (WGS) entry which is preliminary data.</text>
</comment>
<feature type="domain" description="Peptidase M48" evidence="8">
    <location>
        <begin position="153"/>
        <end position="306"/>
    </location>
</feature>
<feature type="non-terminal residue" evidence="9">
    <location>
        <position position="306"/>
    </location>
</feature>
<dbReference type="GO" id="GO:0046872">
    <property type="term" value="F:metal ion binding"/>
    <property type="evidence" value="ECO:0007669"/>
    <property type="project" value="UniProtKB-KW"/>
</dbReference>
<keyword evidence="7" id="KW-0812">Transmembrane</keyword>
<dbReference type="PANTHER" id="PTHR22726:SF1">
    <property type="entry name" value="METALLOENDOPEPTIDASE OMA1, MITOCHONDRIAL"/>
    <property type="match status" value="1"/>
</dbReference>
<evidence type="ECO:0000256" key="3">
    <source>
        <dbReference type="ARBA" id="ARBA00022801"/>
    </source>
</evidence>
<dbReference type="Gene3D" id="3.30.2010.10">
    <property type="entry name" value="Metalloproteases ('zincins'), catalytic domain"/>
    <property type="match status" value="1"/>
</dbReference>
<dbReference type="STRING" id="225359.A0A2S4PUZ2"/>
<dbReference type="OrthoDB" id="7464992at2759"/>